<dbReference type="EMBL" id="LC738883">
    <property type="protein sequence ID" value="BDT63284.1"/>
    <property type="molecule type" value="Genomic_DNA"/>
</dbReference>
<organism evidence="2">
    <name type="scientific">Armadillidium vulgare clopovirus</name>
    <dbReference type="NCBI Taxonomy" id="2984284"/>
    <lineage>
        <taxon>Viruses</taxon>
        <taxon>Viruses incertae sedis</taxon>
        <taxon>Naldaviricetes</taxon>
        <taxon>Nimaviridae</taxon>
    </lineage>
</organism>
<feature type="compositionally biased region" description="Basic and acidic residues" evidence="1">
    <location>
        <begin position="155"/>
        <end position="178"/>
    </location>
</feature>
<proteinExistence type="predicted"/>
<feature type="compositionally biased region" description="Acidic residues" evidence="1">
    <location>
        <begin position="254"/>
        <end position="263"/>
    </location>
</feature>
<name>A0A9C7F7C8_9VIRU</name>
<accession>A0A9C7F7C8</accession>
<reference evidence="2" key="1">
    <citation type="submission" date="2022-10" db="EMBL/GenBank/DDBJ databases">
        <title>Genome sequences of endogenous nimaviruses in decapod crustaceans.</title>
        <authorList>
            <person name="Kawato S."/>
            <person name="Nozaki R."/>
            <person name="Kondo H."/>
            <person name="Hirono I."/>
        </authorList>
    </citation>
    <scope>NUCLEOTIDE SEQUENCE</scope>
    <source>
        <strain evidence="2">TUMSAT20210906</strain>
    </source>
</reference>
<sequence>MAASFAISGSSGINSGINSGDSSQIPLPLVKNHHESDQYGNSNPIDLTTDLPKIDRQNNHHHHHQFQQPLNIEEENFSYEQQQRQPRFLPKILLQPKKGSQIQASPKVVSKKTNAKMKSDRDSCSNNYYNNSNNSKNNIRNFKDQKMKNKNISKRKFDCLRNEGREGEDGEKEEEKEMATPNAKKSKKTTFSNNIYYYHYSSAGNADKNDFNNSSSLTEVNQLRGGEESLMTTRRRRQNNNNNNKKNSEKEDDIKEGEEEEKEEENKNGQNVETSRKSKEDLVRGNLDLLMNIMFLREVLFSHRELSRYYKVLKMANEIQNEQENIKYSLSLPTYYTSVTVSSLGEKTRVLVMEQTDKFKEVNGKYLLNVGKQLINHSEEFLRKQTKCFEHQYQFYLDHFVDESKVKYILENFIEEMGRLFQKKKCCCFK</sequence>
<protein>
    <submittedName>
        <fullName evidence="2">Uncharacterized protein</fullName>
    </submittedName>
</protein>
<evidence type="ECO:0000256" key="1">
    <source>
        <dbReference type="SAM" id="MobiDB-lite"/>
    </source>
</evidence>
<feature type="compositionally biased region" description="Low complexity" evidence="1">
    <location>
        <begin position="7"/>
        <end position="25"/>
    </location>
</feature>
<feature type="compositionally biased region" description="Low complexity" evidence="1">
    <location>
        <begin position="124"/>
        <end position="140"/>
    </location>
</feature>
<feature type="region of interest" description="Disordered" evidence="1">
    <location>
        <begin position="212"/>
        <end position="280"/>
    </location>
</feature>
<evidence type="ECO:0000313" key="2">
    <source>
        <dbReference type="EMBL" id="BDT63284.1"/>
    </source>
</evidence>
<feature type="compositionally biased region" description="Polar residues" evidence="1">
    <location>
        <begin position="212"/>
        <end position="221"/>
    </location>
</feature>
<feature type="region of interest" description="Disordered" evidence="1">
    <location>
        <begin position="97"/>
        <end position="186"/>
    </location>
</feature>
<feature type="region of interest" description="Disordered" evidence="1">
    <location>
        <begin position="1"/>
        <end position="67"/>
    </location>
</feature>